<dbReference type="PANTHER" id="PTHR46342">
    <property type="entry name" value="ALPHA-CATULIN"/>
    <property type="match status" value="1"/>
</dbReference>
<accession>A0A7R9QHQ8</accession>
<reference evidence="5" key="1">
    <citation type="submission" date="2020-11" db="EMBL/GenBank/DDBJ databases">
        <authorList>
            <person name="Tran Van P."/>
        </authorList>
    </citation>
    <scope>NUCLEOTIDE SEQUENCE</scope>
</reference>
<dbReference type="Proteomes" id="UP000728032">
    <property type="component" value="Unassembled WGS sequence"/>
</dbReference>
<dbReference type="GO" id="GO:0007155">
    <property type="term" value="P:cell adhesion"/>
    <property type="evidence" value="ECO:0007669"/>
    <property type="project" value="InterPro"/>
</dbReference>
<keyword evidence="6" id="KW-1185">Reference proteome</keyword>
<evidence type="ECO:0000256" key="1">
    <source>
        <dbReference type="ARBA" id="ARBA00004496"/>
    </source>
</evidence>
<protein>
    <recommendedName>
        <fullName evidence="7">Alpha-catulin</fullName>
    </recommendedName>
</protein>
<dbReference type="GO" id="GO:0007266">
    <property type="term" value="P:Rho protein signal transduction"/>
    <property type="evidence" value="ECO:0007669"/>
    <property type="project" value="InterPro"/>
</dbReference>
<feature type="signal peptide" evidence="4">
    <location>
        <begin position="1"/>
        <end position="19"/>
    </location>
</feature>
<sequence length="211" mass="24199">MVRAARALLSSVTRVLLIADTVVVKQLISSKDRVSISLNRLENVANFTEFVKAFSQFGTEMVELAHLTGDRQNIGSAVNFIKYNMKTDLKDERRRAQMSCARQILERSTMMLLTSSKACLRHPDCDTARENRDTVFLQMRRAMDLIHMVVKDGVIPRLAASAAVYESNAGVSRKQVRHVSRYEARYQTPDWKLEEWDECITAYNAVRRFHI</sequence>
<evidence type="ECO:0000256" key="4">
    <source>
        <dbReference type="SAM" id="SignalP"/>
    </source>
</evidence>
<dbReference type="Pfam" id="PF01044">
    <property type="entry name" value="Vinculin"/>
    <property type="match status" value="1"/>
</dbReference>
<dbReference type="AlphaFoldDB" id="A0A7R9QHQ8"/>
<evidence type="ECO:0000256" key="3">
    <source>
        <dbReference type="ARBA" id="ARBA00022490"/>
    </source>
</evidence>
<dbReference type="GO" id="GO:0051015">
    <property type="term" value="F:actin filament binding"/>
    <property type="evidence" value="ECO:0007669"/>
    <property type="project" value="InterPro"/>
</dbReference>
<comment type="subcellular location">
    <subcellularLocation>
        <location evidence="1">Cytoplasm</location>
    </subcellularLocation>
</comment>
<dbReference type="SUPFAM" id="SSF47220">
    <property type="entry name" value="alpha-catenin/vinculin-like"/>
    <property type="match status" value="1"/>
</dbReference>
<dbReference type="EMBL" id="OC916802">
    <property type="protein sequence ID" value="CAD7645305.1"/>
    <property type="molecule type" value="Genomic_DNA"/>
</dbReference>
<keyword evidence="3" id="KW-0963">Cytoplasm</keyword>
<comment type="similarity">
    <text evidence="2">Belongs to the vinculin/alpha-catenin family.</text>
</comment>
<keyword evidence="4" id="KW-0732">Signal</keyword>
<evidence type="ECO:0000256" key="2">
    <source>
        <dbReference type="ARBA" id="ARBA00008376"/>
    </source>
</evidence>
<dbReference type="EMBL" id="CAJPVJ010001977">
    <property type="protein sequence ID" value="CAG2165602.1"/>
    <property type="molecule type" value="Genomic_DNA"/>
</dbReference>
<dbReference type="GO" id="GO:0005737">
    <property type="term" value="C:cytoplasm"/>
    <property type="evidence" value="ECO:0007669"/>
    <property type="project" value="UniProtKB-SubCell"/>
</dbReference>
<dbReference type="InterPro" id="IPR036723">
    <property type="entry name" value="Alpha-catenin/vinculin-like_sf"/>
</dbReference>
<name>A0A7R9QHQ8_9ACAR</name>
<proteinExistence type="inferred from homology"/>
<evidence type="ECO:0000313" key="5">
    <source>
        <dbReference type="EMBL" id="CAD7645305.1"/>
    </source>
</evidence>
<organism evidence="5">
    <name type="scientific">Oppiella nova</name>
    <dbReference type="NCBI Taxonomy" id="334625"/>
    <lineage>
        <taxon>Eukaryota</taxon>
        <taxon>Metazoa</taxon>
        <taxon>Ecdysozoa</taxon>
        <taxon>Arthropoda</taxon>
        <taxon>Chelicerata</taxon>
        <taxon>Arachnida</taxon>
        <taxon>Acari</taxon>
        <taxon>Acariformes</taxon>
        <taxon>Sarcoptiformes</taxon>
        <taxon>Oribatida</taxon>
        <taxon>Brachypylina</taxon>
        <taxon>Oppioidea</taxon>
        <taxon>Oppiidae</taxon>
        <taxon>Oppiella</taxon>
    </lineage>
</organism>
<dbReference type="Gene3D" id="1.20.120.230">
    <property type="entry name" value="Alpha-catenin/vinculin-like"/>
    <property type="match status" value="1"/>
</dbReference>
<evidence type="ECO:0000313" key="6">
    <source>
        <dbReference type="Proteomes" id="UP000728032"/>
    </source>
</evidence>
<dbReference type="GO" id="GO:0071944">
    <property type="term" value="C:cell periphery"/>
    <property type="evidence" value="ECO:0007669"/>
    <property type="project" value="UniProtKB-ARBA"/>
</dbReference>
<dbReference type="InterPro" id="IPR006077">
    <property type="entry name" value="Vinculin/catenin"/>
</dbReference>
<dbReference type="OrthoDB" id="9933814at2759"/>
<dbReference type="PANTHER" id="PTHR46342:SF1">
    <property type="entry name" value="ALPHA-CATULIN"/>
    <property type="match status" value="1"/>
</dbReference>
<dbReference type="InterPro" id="IPR030045">
    <property type="entry name" value="CTNNAL1"/>
</dbReference>
<evidence type="ECO:0008006" key="7">
    <source>
        <dbReference type="Google" id="ProtNLM"/>
    </source>
</evidence>
<feature type="chain" id="PRO_5036211834" description="Alpha-catulin" evidence="4">
    <location>
        <begin position="20"/>
        <end position="211"/>
    </location>
</feature>
<gene>
    <name evidence="5" type="ORF">ONB1V03_LOCUS5141</name>
</gene>